<comment type="caution">
    <text evidence="8">The sequence shown here is derived from an EMBL/GenBank/DDBJ whole genome shotgun (WGS) entry which is preliminary data.</text>
</comment>
<protein>
    <submittedName>
        <fullName evidence="8">ABC transporter permease</fullName>
    </submittedName>
</protein>
<dbReference type="EMBL" id="JAVREH010000058">
    <property type="protein sequence ID" value="MDT0263896.1"/>
    <property type="molecule type" value="Genomic_DNA"/>
</dbReference>
<gene>
    <name evidence="8" type="ORF">RM423_21200</name>
</gene>
<evidence type="ECO:0000256" key="5">
    <source>
        <dbReference type="ARBA" id="ARBA00023136"/>
    </source>
</evidence>
<feature type="transmembrane region" description="Helical" evidence="7">
    <location>
        <begin position="116"/>
        <end position="135"/>
    </location>
</feature>
<reference evidence="9" key="1">
    <citation type="submission" date="2023-07" db="EMBL/GenBank/DDBJ databases">
        <title>30 novel species of actinomycetes from the DSMZ collection.</title>
        <authorList>
            <person name="Nouioui I."/>
        </authorList>
    </citation>
    <scope>NUCLEOTIDE SEQUENCE [LARGE SCALE GENOMIC DNA]</scope>
    <source>
        <strain evidence="9">DSM 44399</strain>
    </source>
</reference>
<evidence type="ECO:0000256" key="4">
    <source>
        <dbReference type="ARBA" id="ARBA00022989"/>
    </source>
</evidence>
<evidence type="ECO:0000256" key="1">
    <source>
        <dbReference type="ARBA" id="ARBA00004651"/>
    </source>
</evidence>
<feature type="compositionally biased region" description="Low complexity" evidence="6">
    <location>
        <begin position="1"/>
        <end position="19"/>
    </location>
</feature>
<evidence type="ECO:0000313" key="8">
    <source>
        <dbReference type="EMBL" id="MDT0263896.1"/>
    </source>
</evidence>
<dbReference type="PANTHER" id="PTHR32196">
    <property type="entry name" value="ABC TRANSPORTER PERMEASE PROTEIN YPHD-RELATED-RELATED"/>
    <property type="match status" value="1"/>
</dbReference>
<evidence type="ECO:0000313" key="9">
    <source>
        <dbReference type="Proteomes" id="UP001183176"/>
    </source>
</evidence>
<feature type="transmembrane region" description="Helical" evidence="7">
    <location>
        <begin position="267"/>
        <end position="282"/>
    </location>
</feature>
<feature type="transmembrane region" description="Helical" evidence="7">
    <location>
        <begin position="142"/>
        <end position="162"/>
    </location>
</feature>
<keyword evidence="3 7" id="KW-0812">Transmembrane</keyword>
<keyword evidence="4 7" id="KW-1133">Transmembrane helix</keyword>
<feature type="transmembrane region" description="Helical" evidence="7">
    <location>
        <begin position="289"/>
        <end position="307"/>
    </location>
</feature>
<evidence type="ECO:0000256" key="3">
    <source>
        <dbReference type="ARBA" id="ARBA00022692"/>
    </source>
</evidence>
<feature type="transmembrane region" description="Helical" evidence="7">
    <location>
        <begin position="93"/>
        <end position="110"/>
    </location>
</feature>
<evidence type="ECO:0000256" key="7">
    <source>
        <dbReference type="SAM" id="Phobius"/>
    </source>
</evidence>
<feature type="region of interest" description="Disordered" evidence="6">
    <location>
        <begin position="1"/>
        <end position="21"/>
    </location>
</feature>
<dbReference type="CDD" id="cd06579">
    <property type="entry name" value="TM_PBP1_transp_AraH_like"/>
    <property type="match status" value="1"/>
</dbReference>
<feature type="transmembrane region" description="Helical" evidence="7">
    <location>
        <begin position="37"/>
        <end position="60"/>
    </location>
</feature>
<evidence type="ECO:0000256" key="2">
    <source>
        <dbReference type="ARBA" id="ARBA00022475"/>
    </source>
</evidence>
<comment type="subcellular location">
    <subcellularLocation>
        <location evidence="1">Cell membrane</location>
        <topology evidence="1">Multi-pass membrane protein</topology>
    </subcellularLocation>
</comment>
<feature type="transmembrane region" description="Helical" evidence="7">
    <location>
        <begin position="235"/>
        <end position="255"/>
    </location>
</feature>
<dbReference type="RefSeq" id="WP_311425039.1">
    <property type="nucleotide sequence ID" value="NZ_JAVREH010000058.1"/>
</dbReference>
<proteinExistence type="predicted"/>
<dbReference type="Proteomes" id="UP001183176">
    <property type="component" value="Unassembled WGS sequence"/>
</dbReference>
<evidence type="ECO:0000256" key="6">
    <source>
        <dbReference type="SAM" id="MobiDB-lite"/>
    </source>
</evidence>
<keyword evidence="5 7" id="KW-0472">Membrane</keyword>
<feature type="transmembrane region" description="Helical" evidence="7">
    <location>
        <begin position="313"/>
        <end position="331"/>
    </location>
</feature>
<feature type="transmembrane region" description="Helical" evidence="7">
    <location>
        <begin position="66"/>
        <end position="86"/>
    </location>
</feature>
<keyword evidence="2" id="KW-1003">Cell membrane</keyword>
<sequence>MTIETESTLPEPEPTVSSTGESRPSLWRAVLAGGRSFGTVAILIVLIVVFALSTDAFLTLRNVQNVLIVQTITALMTFGVMFPLIVGEFDLSVGYLIGFLAVLGAFLAGHGQGALVVIPAMILLGGVVGLINGLLTQKVGISSFIATLGVGIVLQGFTQGASGGKVLFNGIPSVVTKIGGGYAGPLAISVWIAIGFAIVLFYVLEQTPLGRSWYAVGGSERVSFLAGLRTARLKIAAFTVSGLMVGVASVLALGQSGSANPGFGPDLLLPAYAAAFLGVTTYRAGRYNVIGSVVGILLLAVGFNGLSLLGVPFWVQPIFNGGVLLVAVIVARAEARKVKVGT</sequence>
<dbReference type="Pfam" id="PF02653">
    <property type="entry name" value="BPD_transp_2"/>
    <property type="match status" value="1"/>
</dbReference>
<keyword evidence="9" id="KW-1185">Reference proteome</keyword>
<organism evidence="8 9">
    <name type="scientific">Jatrophihabitans lederbergiae</name>
    <dbReference type="NCBI Taxonomy" id="3075547"/>
    <lineage>
        <taxon>Bacteria</taxon>
        <taxon>Bacillati</taxon>
        <taxon>Actinomycetota</taxon>
        <taxon>Actinomycetes</taxon>
        <taxon>Jatrophihabitantales</taxon>
        <taxon>Jatrophihabitantaceae</taxon>
        <taxon>Jatrophihabitans</taxon>
    </lineage>
</organism>
<name>A0ABU2JFW8_9ACTN</name>
<accession>A0ABU2JFW8</accession>
<feature type="transmembrane region" description="Helical" evidence="7">
    <location>
        <begin position="182"/>
        <end position="204"/>
    </location>
</feature>
<dbReference type="InterPro" id="IPR001851">
    <property type="entry name" value="ABC_transp_permease"/>
</dbReference>